<dbReference type="EMBL" id="CP035758">
    <property type="protein sequence ID" value="QBD76402.1"/>
    <property type="molecule type" value="Genomic_DNA"/>
</dbReference>
<dbReference type="PANTHER" id="PTHR43130:SF3">
    <property type="entry name" value="HTH-TYPE TRANSCRIPTIONAL REGULATOR RV1931C"/>
    <property type="match status" value="1"/>
</dbReference>
<dbReference type="GO" id="GO:0043565">
    <property type="term" value="F:sequence-specific DNA binding"/>
    <property type="evidence" value="ECO:0007669"/>
    <property type="project" value="InterPro"/>
</dbReference>
<dbReference type="RefSeq" id="WP_129887152.1">
    <property type="nucleotide sequence ID" value="NZ_CP035758.1"/>
</dbReference>
<evidence type="ECO:0000256" key="1">
    <source>
        <dbReference type="ARBA" id="ARBA00023015"/>
    </source>
</evidence>
<dbReference type="InterPro" id="IPR052158">
    <property type="entry name" value="INH-QAR"/>
</dbReference>
<dbReference type="CDD" id="cd03137">
    <property type="entry name" value="GATase1_AraC_1"/>
    <property type="match status" value="1"/>
</dbReference>
<gene>
    <name evidence="4" type="ORF">EPA93_10435</name>
</gene>
<dbReference type="SUPFAM" id="SSF46689">
    <property type="entry name" value="Homeodomain-like"/>
    <property type="match status" value="2"/>
</dbReference>
<dbReference type="SMART" id="SM00342">
    <property type="entry name" value="HTH_ARAC"/>
    <property type="match status" value="1"/>
</dbReference>
<dbReference type="InterPro" id="IPR002818">
    <property type="entry name" value="DJ-1/PfpI"/>
</dbReference>
<dbReference type="AlphaFoldDB" id="A0A4P6JMY8"/>
<dbReference type="Pfam" id="PF01965">
    <property type="entry name" value="DJ-1_PfpI"/>
    <property type="match status" value="1"/>
</dbReference>
<dbReference type="InterPro" id="IPR018060">
    <property type="entry name" value="HTH_AraC"/>
</dbReference>
<dbReference type="PANTHER" id="PTHR43130">
    <property type="entry name" value="ARAC-FAMILY TRANSCRIPTIONAL REGULATOR"/>
    <property type="match status" value="1"/>
</dbReference>
<dbReference type="OrthoDB" id="9816335at2"/>
<dbReference type="InterPro" id="IPR029062">
    <property type="entry name" value="Class_I_gatase-like"/>
</dbReference>
<sequence>MLAASLPGTLYTRDAPDSVQRVIFLLLPQVNLLDLAGPAQTFDAAIEAGAAYKLLFCANQPELLSAQGLGLAHLQPLPEVSAADLILIPGLRLKALFGDAPLQAEVVCWLKQAAATGAHIASICTGAFVLGEAGLLDGRRCTTHWQVIEQLRTNYPRARVLDSILFVHDGYLITSAGIASGIDMTLSLLEQKHGPLFAAQAARYLVVYMRRNGSQAQESLYLQYRTHLNPSVHKVQDHLISHIAEPGTLSDLARIGQMSIRSLTRSFKEATGLTLVQYHQRLQIELAANLLNNPALSIEEVATKCGFEDARHFRRLWLRQYGVPPSVSRSAHQLRRQSAI</sequence>
<name>A0A4P6JMY8_KTERU</name>
<dbReference type="PROSITE" id="PS01124">
    <property type="entry name" value="HTH_ARAC_FAMILY_2"/>
    <property type="match status" value="1"/>
</dbReference>
<organism evidence="4 5">
    <name type="scientific">Ktedonosporobacter rubrisoli</name>
    <dbReference type="NCBI Taxonomy" id="2509675"/>
    <lineage>
        <taxon>Bacteria</taxon>
        <taxon>Bacillati</taxon>
        <taxon>Chloroflexota</taxon>
        <taxon>Ktedonobacteria</taxon>
        <taxon>Ktedonobacterales</taxon>
        <taxon>Ktedonosporobacteraceae</taxon>
        <taxon>Ktedonosporobacter</taxon>
    </lineage>
</organism>
<keyword evidence="1" id="KW-0805">Transcription regulation</keyword>
<dbReference type="SUPFAM" id="SSF52317">
    <property type="entry name" value="Class I glutamine amidotransferase-like"/>
    <property type="match status" value="1"/>
</dbReference>
<reference evidence="4 5" key="1">
    <citation type="submission" date="2019-01" db="EMBL/GenBank/DDBJ databases">
        <title>Ktedonosporobacter rubrisoli SCAWS-G2.</title>
        <authorList>
            <person name="Huang Y."/>
            <person name="Yan B."/>
        </authorList>
    </citation>
    <scope>NUCLEOTIDE SEQUENCE [LARGE SCALE GENOMIC DNA]</scope>
    <source>
        <strain evidence="4 5">SCAWS-G2</strain>
    </source>
</reference>
<keyword evidence="2" id="KW-0804">Transcription</keyword>
<evidence type="ECO:0000313" key="4">
    <source>
        <dbReference type="EMBL" id="QBD76402.1"/>
    </source>
</evidence>
<evidence type="ECO:0000313" key="5">
    <source>
        <dbReference type="Proteomes" id="UP000290365"/>
    </source>
</evidence>
<dbReference type="Gene3D" id="1.10.10.60">
    <property type="entry name" value="Homeodomain-like"/>
    <property type="match status" value="2"/>
</dbReference>
<dbReference type="Pfam" id="PF12833">
    <property type="entry name" value="HTH_18"/>
    <property type="match status" value="1"/>
</dbReference>
<evidence type="ECO:0000256" key="2">
    <source>
        <dbReference type="ARBA" id="ARBA00023163"/>
    </source>
</evidence>
<dbReference type="Proteomes" id="UP000290365">
    <property type="component" value="Chromosome"/>
</dbReference>
<dbReference type="Gene3D" id="3.40.50.880">
    <property type="match status" value="1"/>
</dbReference>
<dbReference type="GO" id="GO:0003700">
    <property type="term" value="F:DNA-binding transcription factor activity"/>
    <property type="evidence" value="ECO:0007669"/>
    <property type="project" value="InterPro"/>
</dbReference>
<evidence type="ECO:0000259" key="3">
    <source>
        <dbReference type="PROSITE" id="PS01124"/>
    </source>
</evidence>
<protein>
    <submittedName>
        <fullName evidence="4">Helix-turn-helix domain-containing protein</fullName>
    </submittedName>
</protein>
<dbReference type="KEGG" id="kbs:EPA93_10435"/>
<accession>A0A4P6JMY8</accession>
<proteinExistence type="predicted"/>
<feature type="domain" description="HTH araC/xylS-type" evidence="3">
    <location>
        <begin position="233"/>
        <end position="331"/>
    </location>
</feature>
<keyword evidence="5" id="KW-1185">Reference proteome</keyword>
<dbReference type="InterPro" id="IPR009057">
    <property type="entry name" value="Homeodomain-like_sf"/>
</dbReference>